<proteinExistence type="predicted"/>
<dbReference type="EMBL" id="CCBB010000002">
    <property type="protein sequence ID" value="CDO08450.1"/>
    <property type="molecule type" value="Genomic_DNA"/>
</dbReference>
<sequence>MLLVELAQTDTDVWRTAGAVVDDMAAELTPPRRELCAGHVAGMRKSVPITQRLAVPPAALAEVGYTALTSPRSRPCHLVGIGSEVRMRLMANILPSLRDRIVRMVMRHPDQNPTRTSLRRGRKFPRKTMEGV</sequence>
<dbReference type="AlphaFoldDB" id="W9BKT3"/>
<reference evidence="2" key="1">
    <citation type="submission" date="2014-03" db="EMBL/GenBank/DDBJ databases">
        <title>Draft Genome Sequence of Mycobacterium cosmeticum DSM 44829.</title>
        <authorList>
            <person name="Croce O."/>
            <person name="Robert C."/>
            <person name="Raoult D."/>
            <person name="Drancourt M."/>
        </authorList>
    </citation>
    <scope>NUCLEOTIDE SEQUENCE [LARGE SCALE GENOMIC DNA]</scope>
    <source>
        <strain evidence="2">DSM 44829</strain>
    </source>
</reference>
<dbReference type="STRING" id="258533.BN977_03269"/>
<evidence type="ECO:0000313" key="3">
    <source>
        <dbReference type="Proteomes" id="UP000028870"/>
    </source>
</evidence>
<reference evidence="2" key="2">
    <citation type="submission" date="2014-03" db="EMBL/GenBank/DDBJ databases">
        <authorList>
            <person name="Urmite Genomes"/>
        </authorList>
    </citation>
    <scope>NUCLEOTIDE SEQUENCE</scope>
    <source>
        <strain evidence="2">DSM 44829</strain>
    </source>
</reference>
<evidence type="ECO:0000313" key="2">
    <source>
        <dbReference type="EMBL" id="CDO08450.1"/>
    </source>
</evidence>
<evidence type="ECO:0000256" key="1">
    <source>
        <dbReference type="SAM" id="MobiDB-lite"/>
    </source>
</evidence>
<feature type="region of interest" description="Disordered" evidence="1">
    <location>
        <begin position="107"/>
        <end position="132"/>
    </location>
</feature>
<dbReference type="RefSeq" id="WP_131590143.1">
    <property type="nucleotide sequence ID" value="NZ_CCBB010000002.1"/>
</dbReference>
<dbReference type="Proteomes" id="UP000028870">
    <property type="component" value="Unassembled WGS sequence"/>
</dbReference>
<comment type="caution">
    <text evidence="2">The sequence shown here is derived from an EMBL/GenBank/DDBJ whole genome shotgun (WGS) entry which is preliminary data.</text>
</comment>
<accession>W9BKT3</accession>
<dbReference type="OrthoDB" id="9792003at2"/>
<name>W9BKT3_MYCCO</name>
<organism evidence="2 3">
    <name type="scientific">Mycolicibacterium cosmeticum</name>
    <dbReference type="NCBI Taxonomy" id="258533"/>
    <lineage>
        <taxon>Bacteria</taxon>
        <taxon>Bacillati</taxon>
        <taxon>Actinomycetota</taxon>
        <taxon>Actinomycetes</taxon>
        <taxon>Mycobacteriales</taxon>
        <taxon>Mycobacteriaceae</taxon>
        <taxon>Mycolicibacterium</taxon>
    </lineage>
</organism>
<keyword evidence="3" id="KW-1185">Reference proteome</keyword>
<feature type="compositionally biased region" description="Basic residues" evidence="1">
    <location>
        <begin position="117"/>
        <end position="126"/>
    </location>
</feature>
<protein>
    <submittedName>
        <fullName evidence="2">Short-chain dehydrogenase</fullName>
    </submittedName>
</protein>
<gene>
    <name evidence="2" type="ORF">BN977_03269</name>
</gene>